<reference evidence="2 3" key="1">
    <citation type="journal article" date="2013" name="Genome Announc.">
        <title>Whole-genome sequences of five oyster-associated bacteria show potential for crude oil hydrocarbon degradation.</title>
        <authorList>
            <person name="Chauhan A."/>
            <person name="Green S."/>
            <person name="Pathak A."/>
            <person name="Thomas J."/>
            <person name="Venkatramanan R."/>
        </authorList>
    </citation>
    <scope>NUCLEOTIDE SEQUENCE [LARGE SCALE GENOMIC DNA]</scope>
    <source>
        <strain evidence="2 3">MF109</strain>
    </source>
</reference>
<dbReference type="EMBL" id="ATAO01000217">
    <property type="protein sequence ID" value="EQM73459.1"/>
    <property type="molecule type" value="Genomic_DNA"/>
</dbReference>
<keyword evidence="1" id="KW-0812">Transmembrane</keyword>
<keyword evidence="1" id="KW-1133">Transmembrane helix</keyword>
<name>T5KC61_MICMQ</name>
<evidence type="ECO:0000256" key="1">
    <source>
        <dbReference type="SAM" id="Phobius"/>
    </source>
</evidence>
<dbReference type="PATRIC" id="fig|1333857.3.peg.3386"/>
<comment type="caution">
    <text evidence="2">The sequence shown here is derived from an EMBL/GenBank/DDBJ whole genome shotgun (WGS) entry which is preliminary data.</text>
</comment>
<feature type="transmembrane region" description="Helical" evidence="1">
    <location>
        <begin position="23"/>
        <end position="41"/>
    </location>
</feature>
<proteinExistence type="predicted"/>
<accession>T5KC61</accession>
<protein>
    <submittedName>
        <fullName evidence="2">Uncharacterized protein</fullName>
    </submittedName>
</protein>
<feature type="transmembrane region" description="Helical" evidence="1">
    <location>
        <begin position="117"/>
        <end position="135"/>
    </location>
</feature>
<feature type="transmembrane region" description="Helical" evidence="1">
    <location>
        <begin position="142"/>
        <end position="159"/>
    </location>
</feature>
<keyword evidence="1" id="KW-0472">Membrane</keyword>
<gene>
    <name evidence="2" type="ORF">L687_06820</name>
</gene>
<organism evidence="2 3">
    <name type="scientific">Microbacterium maritypicum MF109</name>
    <dbReference type="NCBI Taxonomy" id="1333857"/>
    <lineage>
        <taxon>Bacteria</taxon>
        <taxon>Bacillati</taxon>
        <taxon>Actinomycetota</taxon>
        <taxon>Actinomycetes</taxon>
        <taxon>Micrococcales</taxon>
        <taxon>Microbacteriaceae</taxon>
        <taxon>Microbacterium</taxon>
    </lineage>
</organism>
<feature type="transmembrane region" description="Helical" evidence="1">
    <location>
        <begin position="84"/>
        <end position="105"/>
    </location>
</feature>
<dbReference type="RefSeq" id="WP_021201292.1">
    <property type="nucleotide sequence ID" value="NZ_ATAO01000217.1"/>
</dbReference>
<evidence type="ECO:0000313" key="2">
    <source>
        <dbReference type="EMBL" id="EQM73459.1"/>
    </source>
</evidence>
<dbReference type="Proteomes" id="UP000016033">
    <property type="component" value="Unassembled WGS sequence"/>
</dbReference>
<sequence length="347" mass="35752">MVSPSDSAVVEARSAPRTTAGRSLAVIGLTIPLMLLIDYAVSYATVVALFGGLPFVLIAAILIAFAVLAGGIALLSTAFTGRPAILGGVVAAGVLTCAGAFGLVHGILGPLALQTDALLHVAVCALAALTLGIFLGPMPLQVAGAVSAAALVAVLALVPTPTETAAVDRANAEADRSAEVKASWIRSGKFPLVTDLAGWSNVEVRATGTDAATWVRSDTGSVARIIIQWNAVEPDPLAPCNFIGGPGREWDRGPDQLPSWCVRTGDQWSRSDGTAVYSYDAGTGTTMWIMAFGGYDAERVGGSNAATAEDIAALIPSLHPMSREDAERYLLPTFDGIDSPEVQTPDL</sequence>
<feature type="transmembrane region" description="Helical" evidence="1">
    <location>
        <begin position="47"/>
        <end position="72"/>
    </location>
</feature>
<dbReference type="AlphaFoldDB" id="T5KC61"/>
<evidence type="ECO:0000313" key="3">
    <source>
        <dbReference type="Proteomes" id="UP000016033"/>
    </source>
</evidence>